<keyword evidence="3" id="KW-1185">Reference proteome</keyword>
<evidence type="ECO:0000313" key="3">
    <source>
        <dbReference type="Proteomes" id="UP001233172"/>
    </source>
</evidence>
<reference evidence="2" key="1">
    <citation type="journal article" date="2023" name="PLoS Negl. Trop. Dis.">
        <title>A genome sequence for Biomphalaria pfeifferi, the major vector snail for the human-infecting parasite Schistosoma mansoni.</title>
        <authorList>
            <person name="Bu L."/>
            <person name="Lu L."/>
            <person name="Laidemitt M.R."/>
            <person name="Zhang S.M."/>
            <person name="Mutuku M."/>
            <person name="Mkoji G."/>
            <person name="Steinauer M."/>
            <person name="Loker E.S."/>
        </authorList>
    </citation>
    <scope>NUCLEOTIDE SEQUENCE</scope>
    <source>
        <strain evidence="2">KasaAsao</strain>
    </source>
</reference>
<comment type="caution">
    <text evidence="2">The sequence shown here is derived from an EMBL/GenBank/DDBJ whole genome shotgun (WGS) entry which is preliminary data.</text>
</comment>
<sequence length="1494" mass="168339">MSNCAVSQVLRDLEEQVVFNVPRTITGESDINIHYSLRHDGTPLDWIGIFHSSNTVTGQPLIFYWAPIKPSDPADPNSRTIIIPASHIQSLKSGVYTFVYMSQEKKVLGVSSEFTVHQDSLPTAEARECSPVTSDSWADSLVIMSSDEEWELASASLPTHEHSLSDLSDIVVLSTSPSKEAVKRNAQPMNNNILLLERLTENGISSQSDFKAATCVQEHAINESIIEQNDILETNLDPDQCGKDCTDLRKVKRKRNKPNKKCMSLSEELINKHQAAHSEIVDTKVTKKLKKKKKKCGKFQRKTSLLNNELDVSNKLCDSSESPTLNNPSPNTAKNELHTQVRVDECKSFIENSPHATITNNQKTESIKENAGKIKADKSIKTGVTKVSSAQTIEQQISVTDTFQVPKDKNARKILHAKRRSTLIKTALKTCHVENIHQQSVFSDKLYTTLPKGISPVVSEIYKSEFCDPMVKTKAVSILNENKILKAKQSKTELEPNNIECAGQQSEVLYMHSSSPKLITPVCKDESCWSNTEIKAIARVPRDNRKILKAKSKKNLSQMVLEPYMVECVNQRSANDEVKSCEPKRLLEAMPLFPKEKIEPTATDVKSTSVTYAHKIPKLTPVGVKVNHVFFPTLPHETDVRKNSNHLYQPTQQWKHSELRSVTEVKSNRNVELTSLQKDFATLNASLNLQTKVSEILLQTTKKSLDSEIAYLEDTSDLGFPLLPTRANITAMSRKGRETTADNILESAESKTSCPNSMSDSTYTSTSPYQSVFQSLYKIKRKLIQKKAKQLRNRKVCQSDVYDCISSTMKRLQNGVGHTSTKSKSTLQPRPDGDENVFKLTQRECEGNILNSSLKEDFNKMIAYTKCKSVKNESLESEQISTSREGRQPTKTALSYASVVKMTKLNCTPSRDTDRLCRDTHKLNNVVTKTKANKSDKMLTPLCADENTGSQPITEEKIGLAKLRWPYPTPTPIHCAKNHRFKKAKAKHYFATKLASSKIKGNLMKTARIHSELLVLKRQLKNIFQEIESLRQQIYMYKVLLHGDPKWRHEGYNAQLASNSSLPYETSTRTTCHTSPKEVMTSGYIYELDKTSELCDKCLYRTKAPPRCLCTKSYCTHTNRTDQVEDQMHQDFMNFEDQMCTNNDTKVYRGLNSTENETYNSIKTTGNQMYTNLNNLGNEMHRKIKNSGNILYTCLNKKLNSLYNSVSLDNQLNNTGNYNNNIEKQMSVIDSNNQMPTYVKDAPNQSYSGGKGNQSSLDIKYGDYRTTDNKLCVNSRHYSITCNPLKQSSIYSQTNNLKNILTQCHDSPFCSPCCSSDSCLDNGLNNAKKTATHPMSSHDSSVPLIQYMRQSVCFKHSETSGLDVQSNHVATCRNRKPGTLNQSNIHDHCHQFHSGFMNELVNGDRKKIEFSSLSRVEGGQYYNPYLKLNKIYSSPVNYNQSSVNDLKLGLPGSYIQTNKESSVTSSEKLNCCTVKTIPSFNWHIEALAAKKTKF</sequence>
<dbReference type="EMBL" id="JASAOG010000118">
    <property type="protein sequence ID" value="KAK0050099.1"/>
    <property type="molecule type" value="Genomic_DNA"/>
</dbReference>
<dbReference type="Pfam" id="PF17751">
    <property type="entry name" value="SKICH"/>
    <property type="match status" value="1"/>
</dbReference>
<dbReference type="Gene3D" id="2.60.40.2840">
    <property type="match status" value="1"/>
</dbReference>
<accession>A0AAD8B8V2</accession>
<dbReference type="InterPro" id="IPR041611">
    <property type="entry name" value="SKICH"/>
</dbReference>
<evidence type="ECO:0000313" key="2">
    <source>
        <dbReference type="EMBL" id="KAK0050099.1"/>
    </source>
</evidence>
<name>A0AAD8B8V2_BIOPF</name>
<feature type="domain" description="SKICH" evidence="1">
    <location>
        <begin position="19"/>
        <end position="115"/>
    </location>
</feature>
<organism evidence="2 3">
    <name type="scientific">Biomphalaria pfeifferi</name>
    <name type="common">Bloodfluke planorb</name>
    <name type="synonym">Freshwater snail</name>
    <dbReference type="NCBI Taxonomy" id="112525"/>
    <lineage>
        <taxon>Eukaryota</taxon>
        <taxon>Metazoa</taxon>
        <taxon>Spiralia</taxon>
        <taxon>Lophotrochozoa</taxon>
        <taxon>Mollusca</taxon>
        <taxon>Gastropoda</taxon>
        <taxon>Heterobranchia</taxon>
        <taxon>Euthyneura</taxon>
        <taxon>Panpulmonata</taxon>
        <taxon>Hygrophila</taxon>
        <taxon>Lymnaeoidea</taxon>
        <taxon>Planorbidae</taxon>
        <taxon>Biomphalaria</taxon>
    </lineage>
</organism>
<proteinExistence type="predicted"/>
<protein>
    <recommendedName>
        <fullName evidence="1">SKICH domain-containing protein</fullName>
    </recommendedName>
</protein>
<evidence type="ECO:0000259" key="1">
    <source>
        <dbReference type="Pfam" id="PF17751"/>
    </source>
</evidence>
<gene>
    <name evidence="2" type="ORF">Bpfe_020480</name>
</gene>
<dbReference type="Proteomes" id="UP001233172">
    <property type="component" value="Unassembled WGS sequence"/>
</dbReference>
<reference evidence="2" key="2">
    <citation type="submission" date="2023-04" db="EMBL/GenBank/DDBJ databases">
        <authorList>
            <person name="Bu L."/>
            <person name="Lu L."/>
            <person name="Laidemitt M.R."/>
            <person name="Zhang S.M."/>
            <person name="Mutuku M."/>
            <person name="Mkoji G."/>
            <person name="Steinauer M."/>
            <person name="Loker E.S."/>
        </authorList>
    </citation>
    <scope>NUCLEOTIDE SEQUENCE</scope>
    <source>
        <strain evidence="2">KasaAsao</strain>
        <tissue evidence="2">Whole Snail</tissue>
    </source>
</reference>